<dbReference type="Pfam" id="PF09656">
    <property type="entry name" value="PGPGW"/>
    <property type="match status" value="1"/>
</dbReference>
<dbReference type="Proteomes" id="UP000321234">
    <property type="component" value="Unassembled WGS sequence"/>
</dbReference>
<keyword evidence="1" id="KW-0472">Membrane</keyword>
<keyword evidence="3" id="KW-1185">Reference proteome</keyword>
<comment type="caution">
    <text evidence="2">The sequence shown here is derived from an EMBL/GenBank/DDBJ whole genome shotgun (WGS) entry which is preliminary data.</text>
</comment>
<organism evidence="2 3">
    <name type="scientific">Quadrisphaera setariae</name>
    <dbReference type="NCBI Taxonomy" id="2593304"/>
    <lineage>
        <taxon>Bacteria</taxon>
        <taxon>Bacillati</taxon>
        <taxon>Actinomycetota</taxon>
        <taxon>Actinomycetes</taxon>
        <taxon>Kineosporiales</taxon>
        <taxon>Kineosporiaceae</taxon>
        <taxon>Quadrisphaera</taxon>
    </lineage>
</organism>
<dbReference type="OrthoDB" id="3295542at2"/>
<protein>
    <submittedName>
        <fullName evidence="2">TIGR02611 family protein</fullName>
    </submittedName>
</protein>
<evidence type="ECO:0000313" key="3">
    <source>
        <dbReference type="Proteomes" id="UP000321234"/>
    </source>
</evidence>
<keyword evidence="1" id="KW-0812">Transmembrane</keyword>
<evidence type="ECO:0000256" key="1">
    <source>
        <dbReference type="SAM" id="Phobius"/>
    </source>
</evidence>
<feature type="transmembrane region" description="Helical" evidence="1">
    <location>
        <begin position="28"/>
        <end position="47"/>
    </location>
</feature>
<proteinExistence type="predicted"/>
<evidence type="ECO:0000313" key="2">
    <source>
        <dbReference type="EMBL" id="TXR57644.1"/>
    </source>
</evidence>
<dbReference type="InterPro" id="IPR019099">
    <property type="entry name" value="Uncharacterised_PGPGW_TM"/>
</dbReference>
<sequence>MVVACVGVFLILLGAATGWLPGPGGIPLVLAGLAVLASEFAWAHRLLKRARIAVRRFTHWAARQPLWLRLTGSGAAIACALGGAWLFLVVVGPPAVLPAEAVAFLGRIPGVDP</sequence>
<accession>A0A5C8ZJ62</accession>
<feature type="transmembrane region" description="Helical" evidence="1">
    <location>
        <begin position="67"/>
        <end position="88"/>
    </location>
</feature>
<dbReference type="AlphaFoldDB" id="A0A5C8ZJ62"/>
<gene>
    <name evidence="2" type="ORF">FMM08_03550</name>
</gene>
<keyword evidence="1" id="KW-1133">Transmembrane helix</keyword>
<name>A0A5C8ZJ62_9ACTN</name>
<dbReference type="EMBL" id="VKAC01000002">
    <property type="protein sequence ID" value="TXR57644.1"/>
    <property type="molecule type" value="Genomic_DNA"/>
</dbReference>
<reference evidence="2 3" key="1">
    <citation type="submission" date="2019-07" db="EMBL/GenBank/DDBJ databases">
        <title>Quadrisphaera sp. strain DD2A genome sequencing and assembly.</title>
        <authorList>
            <person name="Kim I."/>
        </authorList>
    </citation>
    <scope>NUCLEOTIDE SEQUENCE [LARGE SCALE GENOMIC DNA]</scope>
    <source>
        <strain evidence="2 3">DD2A</strain>
    </source>
</reference>